<dbReference type="Proteomes" id="UP000553193">
    <property type="component" value="Unassembled WGS sequence"/>
</dbReference>
<evidence type="ECO:0000313" key="3">
    <source>
        <dbReference type="EMBL" id="MBB3897228.1"/>
    </source>
</evidence>
<dbReference type="InterPro" id="IPR040664">
    <property type="entry name" value="AFL_C"/>
</dbReference>
<protein>
    <submittedName>
        <fullName evidence="3">Pimeloyl-ACP methyl ester carboxylesterase</fullName>
    </submittedName>
</protein>
<evidence type="ECO:0000256" key="1">
    <source>
        <dbReference type="SAM" id="SignalP"/>
    </source>
</evidence>
<keyword evidence="4" id="KW-1185">Reference proteome</keyword>
<feature type="domain" description="AFL C-terminal" evidence="2">
    <location>
        <begin position="267"/>
        <end position="354"/>
    </location>
</feature>
<dbReference type="Pfam" id="PF18067">
    <property type="entry name" value="Lipase_C"/>
    <property type="match status" value="1"/>
</dbReference>
<comment type="caution">
    <text evidence="3">The sequence shown here is derived from an EMBL/GenBank/DDBJ whole genome shotgun (WGS) entry which is preliminary data.</text>
</comment>
<organism evidence="3 4">
    <name type="scientific">Roseococcus suduntuyensis</name>
    <dbReference type="NCBI Taxonomy" id="455361"/>
    <lineage>
        <taxon>Bacteria</taxon>
        <taxon>Pseudomonadati</taxon>
        <taxon>Pseudomonadota</taxon>
        <taxon>Alphaproteobacteria</taxon>
        <taxon>Acetobacterales</taxon>
        <taxon>Roseomonadaceae</taxon>
        <taxon>Roseococcus</taxon>
    </lineage>
</organism>
<dbReference type="Gene3D" id="3.40.50.1820">
    <property type="entry name" value="alpha/beta hydrolase"/>
    <property type="match status" value="1"/>
</dbReference>
<accession>A0A840A5J2</accession>
<proteinExistence type="predicted"/>
<reference evidence="3 4" key="1">
    <citation type="submission" date="2020-08" db="EMBL/GenBank/DDBJ databases">
        <title>Genomic Encyclopedia of Type Strains, Phase IV (KMG-IV): sequencing the most valuable type-strain genomes for metagenomic binning, comparative biology and taxonomic classification.</title>
        <authorList>
            <person name="Goeker M."/>
        </authorList>
    </citation>
    <scope>NUCLEOTIDE SEQUENCE [LARGE SCALE GENOMIC DNA]</scope>
    <source>
        <strain evidence="3 4">DSM 19979</strain>
    </source>
</reference>
<dbReference type="InterPro" id="IPR029058">
    <property type="entry name" value="AB_hydrolase_fold"/>
</dbReference>
<dbReference type="RefSeq" id="WP_184382157.1">
    <property type="nucleotide sequence ID" value="NZ_JACIDJ010000001.1"/>
</dbReference>
<dbReference type="Gene3D" id="2.60.40.2190">
    <property type="match status" value="1"/>
</dbReference>
<dbReference type="EMBL" id="JACIDJ010000001">
    <property type="protein sequence ID" value="MBB3897228.1"/>
    <property type="molecule type" value="Genomic_DNA"/>
</dbReference>
<gene>
    <name evidence="3" type="ORF">GGQ83_000654</name>
</gene>
<feature type="signal peptide" evidence="1">
    <location>
        <begin position="1"/>
        <end position="21"/>
    </location>
</feature>
<evidence type="ECO:0000313" key="4">
    <source>
        <dbReference type="Proteomes" id="UP000553193"/>
    </source>
</evidence>
<dbReference type="AlphaFoldDB" id="A0A840A5J2"/>
<evidence type="ECO:0000259" key="2">
    <source>
        <dbReference type="Pfam" id="PF18067"/>
    </source>
</evidence>
<name>A0A840A5J2_9PROT</name>
<feature type="chain" id="PRO_5032847047" evidence="1">
    <location>
        <begin position="22"/>
        <end position="445"/>
    </location>
</feature>
<sequence length="445" mass="48282">MNITRRATLGAFLATPFLARAARAQDGHTPILMVHGNGDHAALWLTTLWRFEANGWPRDRLRAVNMPDPVARANDAVAQEHRSSSAEQTERLAAMVAEFRARTGAGKIALIGNSRGGYPIRDFVVHQGGHAQVSHAILCGTPNRGVFDWEFNPGSEFNARSPFLQRLNGGATDVVEGTAFMTIRSDNDLFAQPDGRFVGRAGTPTGITQDGPALRGATNILLPGLDHREVAYHWRAFREQFRFIAGREPARLDVPADARPVLNGLVTGLAGGAATNRPVAGAVVEVFRTDPATGARMGEALHRRETGADGVWGPVTVDSAWTLEIVLAAPGHPIAHYFRSPFPRSTDVLHLRPPAPLNEADRAAACVVRMTRPRGYYGWPRDVVLLDGREAAERREGVASLAVTTARLPAERAGTPIQGLFNQERVSGRVLPLGENRVALLEMTW</sequence>
<keyword evidence="1" id="KW-0732">Signal</keyword>
<dbReference type="SUPFAM" id="SSF53474">
    <property type="entry name" value="alpha/beta-Hydrolases"/>
    <property type="match status" value="1"/>
</dbReference>